<comment type="caution">
    <text evidence="1">The sequence shown here is derived from an EMBL/GenBank/DDBJ whole genome shotgun (WGS) entry which is preliminary data.</text>
</comment>
<protein>
    <submittedName>
        <fullName evidence="1">Uncharacterized protein</fullName>
    </submittedName>
</protein>
<dbReference type="Proteomes" id="UP000824881">
    <property type="component" value="Unassembled WGS sequence"/>
</dbReference>
<evidence type="ECO:0000313" key="1">
    <source>
        <dbReference type="EMBL" id="KAG9227103.1"/>
    </source>
</evidence>
<gene>
    <name evidence="1" type="ORF">CCMSSC00406_0009635</name>
</gene>
<name>A0ACB7JB44_PLECO</name>
<organism evidence="1 2">
    <name type="scientific">Pleurotus cornucopiae</name>
    <name type="common">Cornucopia mushroom</name>
    <dbReference type="NCBI Taxonomy" id="5321"/>
    <lineage>
        <taxon>Eukaryota</taxon>
        <taxon>Fungi</taxon>
        <taxon>Dikarya</taxon>
        <taxon>Basidiomycota</taxon>
        <taxon>Agaricomycotina</taxon>
        <taxon>Agaricomycetes</taxon>
        <taxon>Agaricomycetidae</taxon>
        <taxon>Agaricales</taxon>
        <taxon>Pleurotineae</taxon>
        <taxon>Pleurotaceae</taxon>
        <taxon>Pleurotus</taxon>
    </lineage>
</organism>
<evidence type="ECO:0000313" key="2">
    <source>
        <dbReference type="Proteomes" id="UP000824881"/>
    </source>
</evidence>
<reference evidence="1 2" key="1">
    <citation type="journal article" date="2021" name="Appl. Environ. Microbiol.">
        <title>Genetic linkage and physical mapping for an oyster mushroom Pleurotus cornucopiae and QTL analysis for the trait cap color.</title>
        <authorList>
            <person name="Zhang Y."/>
            <person name="Gao W."/>
            <person name="Sonnenberg A."/>
            <person name="Chen Q."/>
            <person name="Zhang J."/>
            <person name="Huang C."/>
        </authorList>
    </citation>
    <scope>NUCLEOTIDE SEQUENCE [LARGE SCALE GENOMIC DNA]</scope>
    <source>
        <strain evidence="1">CCMSSC00406</strain>
    </source>
</reference>
<accession>A0ACB7JB44</accession>
<keyword evidence="2" id="KW-1185">Reference proteome</keyword>
<sequence length="375" mass="40982">MYIYPPSVAPRGVGLHRDLNSPAVHGLPAWSVTSGSKERLAFLEPVLVGSLLEIVLFGVVIVQMRAQNPHSVSIKHYSLTPEPTDDYHRRFPRDRTMLKLAAWGAFLGSSVLTLAISVDLWERITDLRLIPTLSDMTPSTKAAHAMIAILGFASQLFFAWRIFQLCRKRWLLLLTCSLAIAAFVCLVLADIQPGIADASSRSLGTVVTPIWMGFSMFCDLTITLSMITLLYTALREAIFRRTRRTLAHILTFTLETGLLTTLLIAVQMALMLAPLAAHADGGSERRWRCIFFYPTGAVYASWVLASLNARSAFAHGDTFIVSSVSGLLTTCPGATHAESRTSQQTKLIVSDAMADKPAVCSVVLSQSLGEVPDSC</sequence>
<dbReference type="EMBL" id="WQMT02000001">
    <property type="protein sequence ID" value="KAG9227103.1"/>
    <property type="molecule type" value="Genomic_DNA"/>
</dbReference>
<proteinExistence type="predicted"/>